<accession>A0ABV5UNG4</accession>
<organism evidence="1 2">
    <name type="scientific">Arthrobacter methylotrophus</name>
    <dbReference type="NCBI Taxonomy" id="121291"/>
    <lineage>
        <taxon>Bacteria</taxon>
        <taxon>Bacillati</taxon>
        <taxon>Actinomycetota</taxon>
        <taxon>Actinomycetes</taxon>
        <taxon>Micrococcales</taxon>
        <taxon>Micrococcaceae</taxon>
        <taxon>Arthrobacter</taxon>
    </lineage>
</organism>
<name>A0ABV5UNG4_9MICC</name>
<dbReference type="Proteomes" id="UP001589536">
    <property type="component" value="Unassembled WGS sequence"/>
</dbReference>
<dbReference type="EMBL" id="JBHMBH010000019">
    <property type="protein sequence ID" value="MFB9714043.1"/>
    <property type="molecule type" value="Genomic_DNA"/>
</dbReference>
<sequence>MCSCIGRLRVSAASVCDNSNIDAIFGFAHTNSHSHPYAYGAH</sequence>
<dbReference type="RefSeq" id="WP_376953992.1">
    <property type="nucleotide sequence ID" value="NZ_JBHMBH010000019.1"/>
</dbReference>
<gene>
    <name evidence="1" type="ORF">ACFFPI_07715</name>
</gene>
<keyword evidence="2" id="KW-1185">Reference proteome</keyword>
<proteinExistence type="predicted"/>
<comment type="caution">
    <text evidence="1">The sequence shown here is derived from an EMBL/GenBank/DDBJ whole genome shotgun (WGS) entry which is preliminary data.</text>
</comment>
<reference evidence="1 2" key="1">
    <citation type="submission" date="2024-09" db="EMBL/GenBank/DDBJ databases">
        <authorList>
            <person name="Sun Q."/>
            <person name="Mori K."/>
        </authorList>
    </citation>
    <scope>NUCLEOTIDE SEQUENCE [LARGE SCALE GENOMIC DNA]</scope>
    <source>
        <strain evidence="1 2">JCM 13519</strain>
    </source>
</reference>
<evidence type="ECO:0000313" key="2">
    <source>
        <dbReference type="Proteomes" id="UP001589536"/>
    </source>
</evidence>
<protein>
    <submittedName>
        <fullName evidence="1">Uncharacterized protein</fullName>
    </submittedName>
</protein>
<evidence type="ECO:0000313" key="1">
    <source>
        <dbReference type="EMBL" id="MFB9714043.1"/>
    </source>
</evidence>